<dbReference type="SUPFAM" id="SSF56281">
    <property type="entry name" value="Metallo-hydrolase/oxidoreductase"/>
    <property type="match status" value="1"/>
</dbReference>
<dbReference type="InterPro" id="IPR001279">
    <property type="entry name" value="Metallo-B-lactamas"/>
</dbReference>
<name>A0A2A4AFN6_9CORY</name>
<sequence>MKLTILGCSGSVPVPGNAASGYLVSFPDAPSIVMDMGPGTLARLQEVQDPCDAHVAFSHLHADHCMDFPSLMVWRRFHPTAPAPSRNFCLGPSYTPQHLGRLSSDEVDGIDDMSDTFAFSPWIDRESQLIDDVYMTPFKVIHPVETYSLRMEHAKTGRTITYSGDTCPTPALVDAARDADLFLCEAAWGATSEGKAPNMHMSGAEAGRVAREAGVAKLVLVHLQPWGDSSETLRAAQAEFDGEIVLGAPGMEFEL</sequence>
<dbReference type="GO" id="GO:0042781">
    <property type="term" value="F:3'-tRNA processing endoribonuclease activity"/>
    <property type="evidence" value="ECO:0007669"/>
    <property type="project" value="TreeGrafter"/>
</dbReference>
<organism evidence="2 3">
    <name type="scientific">Corynebacterium accolens</name>
    <dbReference type="NCBI Taxonomy" id="38284"/>
    <lineage>
        <taxon>Bacteria</taxon>
        <taxon>Bacillati</taxon>
        <taxon>Actinomycetota</taxon>
        <taxon>Actinomycetes</taxon>
        <taxon>Mycobacteriales</taxon>
        <taxon>Corynebacteriaceae</taxon>
        <taxon>Corynebacterium</taxon>
    </lineage>
</organism>
<dbReference type="AlphaFoldDB" id="A0A2A4AFN6"/>
<comment type="caution">
    <text evidence="2">The sequence shown here is derived from an EMBL/GenBank/DDBJ whole genome shotgun (WGS) entry which is preliminary data.</text>
</comment>
<dbReference type="Gene3D" id="3.60.15.10">
    <property type="entry name" value="Ribonuclease Z/Hydroxyacylglutathione hydrolase-like"/>
    <property type="match status" value="1"/>
</dbReference>
<dbReference type="EMBL" id="NWBP01000023">
    <property type="protein sequence ID" value="PCC82585.1"/>
    <property type="molecule type" value="Genomic_DNA"/>
</dbReference>
<evidence type="ECO:0000259" key="1">
    <source>
        <dbReference type="Pfam" id="PF12706"/>
    </source>
</evidence>
<accession>A0A2A4AFN6</accession>
<dbReference type="CDD" id="cd07716">
    <property type="entry name" value="RNaseZ_short-form-like_MBL-fold"/>
    <property type="match status" value="1"/>
</dbReference>
<reference evidence="2 3" key="1">
    <citation type="submission" date="2017-09" db="EMBL/GenBank/DDBJ databases">
        <title>Draft Genome Sequence of Corynebacterium accolens AH4003.</title>
        <authorList>
            <person name="Chen Y."/>
            <person name="Oosthuysen W.F."/>
            <person name="Kelley S."/>
            <person name="Horswill A."/>
        </authorList>
    </citation>
    <scope>NUCLEOTIDE SEQUENCE [LARGE SCALE GENOMIC DNA]</scope>
    <source>
        <strain evidence="2 3">AH4003</strain>
    </source>
</reference>
<protein>
    <recommendedName>
        <fullName evidence="1">Metallo-beta-lactamase domain-containing protein</fullName>
    </recommendedName>
</protein>
<evidence type="ECO:0000313" key="2">
    <source>
        <dbReference type="EMBL" id="PCC82585.1"/>
    </source>
</evidence>
<dbReference type="Proteomes" id="UP000218690">
    <property type="component" value="Unassembled WGS sequence"/>
</dbReference>
<dbReference type="InterPro" id="IPR036866">
    <property type="entry name" value="RibonucZ/Hydroxyglut_hydro"/>
</dbReference>
<gene>
    <name evidence="2" type="ORF">COM45_07080</name>
</gene>
<feature type="domain" description="Metallo-beta-lactamase" evidence="1">
    <location>
        <begin position="35"/>
        <end position="222"/>
    </location>
</feature>
<dbReference type="Pfam" id="PF12706">
    <property type="entry name" value="Lactamase_B_2"/>
    <property type="match status" value="1"/>
</dbReference>
<proteinExistence type="predicted"/>
<evidence type="ECO:0000313" key="3">
    <source>
        <dbReference type="Proteomes" id="UP000218690"/>
    </source>
</evidence>
<dbReference type="PANTHER" id="PTHR46018">
    <property type="entry name" value="ZINC PHOSPHODIESTERASE ELAC PROTEIN 1"/>
    <property type="match status" value="1"/>
</dbReference>
<dbReference type="PANTHER" id="PTHR46018:SF4">
    <property type="entry name" value="METALLO-HYDROLASE YHFI-RELATED"/>
    <property type="match status" value="1"/>
</dbReference>